<evidence type="ECO:0000313" key="1">
    <source>
        <dbReference type="EMBL" id="KHJ86476.1"/>
    </source>
</evidence>
<dbReference type="Gene3D" id="1.25.40.20">
    <property type="entry name" value="Ankyrin repeat-containing domain"/>
    <property type="match status" value="1"/>
</dbReference>
<sequence length="81" mass="9337">MSVVRLLLEYGAYVLARDAVGRTCLDIIENRNEHLLHPFSFPIRLGKCITLKGLAANTVRRCHLPYEEVIPQDLLYFTELH</sequence>
<evidence type="ECO:0000313" key="2">
    <source>
        <dbReference type="Proteomes" id="UP000053660"/>
    </source>
</evidence>
<dbReference type="AlphaFoldDB" id="A0A0B1SRF4"/>
<name>A0A0B1SRF4_OESDE</name>
<dbReference type="EMBL" id="KN560308">
    <property type="protein sequence ID" value="KHJ86476.1"/>
    <property type="molecule type" value="Genomic_DNA"/>
</dbReference>
<organism evidence="1 2">
    <name type="scientific">Oesophagostomum dentatum</name>
    <name type="common">Nodular worm</name>
    <dbReference type="NCBI Taxonomy" id="61180"/>
    <lineage>
        <taxon>Eukaryota</taxon>
        <taxon>Metazoa</taxon>
        <taxon>Ecdysozoa</taxon>
        <taxon>Nematoda</taxon>
        <taxon>Chromadorea</taxon>
        <taxon>Rhabditida</taxon>
        <taxon>Rhabditina</taxon>
        <taxon>Rhabditomorpha</taxon>
        <taxon>Strongyloidea</taxon>
        <taxon>Strongylidae</taxon>
        <taxon>Oesophagostomum</taxon>
    </lineage>
</organism>
<dbReference type="InterPro" id="IPR036770">
    <property type="entry name" value="Ankyrin_rpt-contain_sf"/>
</dbReference>
<keyword evidence="2" id="KW-1185">Reference proteome</keyword>
<protein>
    <recommendedName>
        <fullName evidence="3">Ankyrin repeat protein</fullName>
    </recommendedName>
</protein>
<proteinExistence type="predicted"/>
<reference evidence="1 2" key="1">
    <citation type="submission" date="2014-03" db="EMBL/GenBank/DDBJ databases">
        <title>Draft genome of the hookworm Oesophagostomum dentatum.</title>
        <authorList>
            <person name="Mitreva M."/>
        </authorList>
    </citation>
    <scope>NUCLEOTIDE SEQUENCE [LARGE SCALE GENOMIC DNA]</scope>
    <source>
        <strain evidence="1 2">OD-Hann</strain>
    </source>
</reference>
<evidence type="ECO:0008006" key="3">
    <source>
        <dbReference type="Google" id="ProtNLM"/>
    </source>
</evidence>
<gene>
    <name evidence="1" type="ORF">OESDEN_13774</name>
</gene>
<dbReference type="Proteomes" id="UP000053660">
    <property type="component" value="Unassembled WGS sequence"/>
</dbReference>
<dbReference type="OrthoDB" id="10071877at2759"/>
<accession>A0A0B1SRF4</accession>